<protein>
    <recommendedName>
        <fullName evidence="5">FLZ-type domain-containing protein</fullName>
    </recommendedName>
</protein>
<dbReference type="InterPro" id="IPR007650">
    <property type="entry name" value="Zf-FLZ_dom"/>
</dbReference>
<dbReference type="InterPro" id="IPR044533">
    <property type="entry name" value="FLZ1/2/3"/>
</dbReference>
<keyword evidence="2" id="KW-0479">Metal-binding</keyword>
<feature type="compositionally biased region" description="Basic and acidic residues" evidence="4">
    <location>
        <begin position="152"/>
        <end position="165"/>
    </location>
</feature>
<dbReference type="GO" id="GO:0046872">
    <property type="term" value="F:metal ion binding"/>
    <property type="evidence" value="ECO:0007669"/>
    <property type="project" value="UniProtKB-KW"/>
</dbReference>
<sequence>SPDPWAHRTTVSRRPCRVRPRAPYIPSLSPSASPTQLIRPLSSSSLCPHKKQQALLSILLQRNLHTHTMAASAACSFFFFDAEPLGEPGMPAQDACALCTKPFARDSDIFMYKGDTPFCSEECRDEQMQLDAIAARQAARRQQRFSSGTEARSGHQESRKVSVAS</sequence>
<dbReference type="Gramene" id="AET2Gv21003100.1">
    <property type="protein sequence ID" value="AET2Gv21003100.1"/>
    <property type="gene ID" value="AET2Gv21003100"/>
</dbReference>
<dbReference type="PANTHER" id="PTHR46057:SF61">
    <property type="entry name" value="FLZ-TYPE DOMAIN-CONTAINING PROTEIN"/>
    <property type="match status" value="1"/>
</dbReference>
<reference evidence="6" key="3">
    <citation type="journal article" date="2017" name="Nature">
        <title>Genome sequence of the progenitor of the wheat D genome Aegilops tauschii.</title>
        <authorList>
            <person name="Luo M.C."/>
            <person name="Gu Y.Q."/>
            <person name="Puiu D."/>
            <person name="Wang H."/>
            <person name="Twardziok S.O."/>
            <person name="Deal K.R."/>
            <person name="Huo N."/>
            <person name="Zhu T."/>
            <person name="Wang L."/>
            <person name="Wang Y."/>
            <person name="McGuire P.E."/>
            <person name="Liu S."/>
            <person name="Long H."/>
            <person name="Ramasamy R.K."/>
            <person name="Rodriguez J.C."/>
            <person name="Van S.L."/>
            <person name="Yuan L."/>
            <person name="Wang Z."/>
            <person name="Xia Z."/>
            <person name="Xiao L."/>
            <person name="Anderson O.D."/>
            <person name="Ouyang S."/>
            <person name="Liang Y."/>
            <person name="Zimin A.V."/>
            <person name="Pertea G."/>
            <person name="Qi P."/>
            <person name="Bennetzen J.L."/>
            <person name="Dai X."/>
            <person name="Dawson M.W."/>
            <person name="Muller H.G."/>
            <person name="Kugler K."/>
            <person name="Rivarola-Duarte L."/>
            <person name="Spannagl M."/>
            <person name="Mayer K.F.X."/>
            <person name="Lu F.H."/>
            <person name="Bevan M.W."/>
            <person name="Leroy P."/>
            <person name="Li P."/>
            <person name="You F.M."/>
            <person name="Sun Q."/>
            <person name="Liu Z."/>
            <person name="Lyons E."/>
            <person name="Wicker T."/>
            <person name="Salzberg S.L."/>
            <person name="Devos K.M."/>
            <person name="Dvorak J."/>
        </authorList>
    </citation>
    <scope>NUCLEOTIDE SEQUENCE [LARGE SCALE GENOMIC DNA]</scope>
    <source>
        <strain evidence="6">cv. AL8/78</strain>
    </source>
</reference>
<accession>A0A453CXS0</accession>
<dbReference type="Proteomes" id="UP000015105">
    <property type="component" value="Chromosome 2D"/>
</dbReference>
<feature type="region of interest" description="Disordered" evidence="4">
    <location>
        <begin position="139"/>
        <end position="165"/>
    </location>
</feature>
<dbReference type="STRING" id="200361.A0A453CXS0"/>
<evidence type="ECO:0000256" key="4">
    <source>
        <dbReference type="SAM" id="MobiDB-lite"/>
    </source>
</evidence>
<evidence type="ECO:0000256" key="1">
    <source>
        <dbReference type="ARBA" id="ARBA00009374"/>
    </source>
</evidence>
<comment type="similarity">
    <text evidence="1">Belongs to the FLZ family.</text>
</comment>
<evidence type="ECO:0000313" key="7">
    <source>
        <dbReference type="Proteomes" id="UP000015105"/>
    </source>
</evidence>
<dbReference type="PANTHER" id="PTHR46057">
    <property type="entry name" value="FCS-LIKE ZINC FINGER 1-RELATED"/>
    <property type="match status" value="1"/>
</dbReference>
<dbReference type="PROSITE" id="PS51795">
    <property type="entry name" value="ZF_FLZ"/>
    <property type="match status" value="1"/>
</dbReference>
<evidence type="ECO:0000256" key="2">
    <source>
        <dbReference type="ARBA" id="ARBA00022723"/>
    </source>
</evidence>
<reference evidence="6" key="4">
    <citation type="submission" date="2019-03" db="UniProtKB">
        <authorList>
            <consortium name="EnsemblPlants"/>
        </authorList>
    </citation>
    <scope>IDENTIFICATION</scope>
</reference>
<evidence type="ECO:0000259" key="5">
    <source>
        <dbReference type="PROSITE" id="PS51795"/>
    </source>
</evidence>
<reference evidence="7" key="2">
    <citation type="journal article" date="2017" name="Nat. Plants">
        <title>The Aegilops tauschii genome reveals multiple impacts of transposons.</title>
        <authorList>
            <person name="Zhao G."/>
            <person name="Zou C."/>
            <person name="Li K."/>
            <person name="Wang K."/>
            <person name="Li T."/>
            <person name="Gao L."/>
            <person name="Zhang X."/>
            <person name="Wang H."/>
            <person name="Yang Z."/>
            <person name="Liu X."/>
            <person name="Jiang W."/>
            <person name="Mao L."/>
            <person name="Kong X."/>
            <person name="Jiao Y."/>
            <person name="Jia J."/>
        </authorList>
    </citation>
    <scope>NUCLEOTIDE SEQUENCE [LARGE SCALE GENOMIC DNA]</scope>
    <source>
        <strain evidence="7">cv. AL8/78</strain>
    </source>
</reference>
<evidence type="ECO:0000256" key="3">
    <source>
        <dbReference type="PROSITE-ProRule" id="PRU01131"/>
    </source>
</evidence>
<dbReference type="EnsemblPlants" id="AET2Gv21003100.1">
    <property type="protein sequence ID" value="AET2Gv21003100.1"/>
    <property type="gene ID" value="AET2Gv21003100"/>
</dbReference>
<dbReference type="Pfam" id="PF04570">
    <property type="entry name" value="zf-FLZ"/>
    <property type="match status" value="1"/>
</dbReference>
<dbReference type="AlphaFoldDB" id="A0A453CXS0"/>
<evidence type="ECO:0000313" key="6">
    <source>
        <dbReference type="EnsemblPlants" id="AET2Gv21003100.1"/>
    </source>
</evidence>
<feature type="zinc finger region" description="FLZ-type" evidence="3">
    <location>
        <begin position="91"/>
        <end position="135"/>
    </location>
</feature>
<proteinExistence type="inferred from homology"/>
<reference evidence="7" key="1">
    <citation type="journal article" date="2014" name="Science">
        <title>Ancient hybridizations among the ancestral genomes of bread wheat.</title>
        <authorList>
            <consortium name="International Wheat Genome Sequencing Consortium,"/>
            <person name="Marcussen T."/>
            <person name="Sandve S.R."/>
            <person name="Heier L."/>
            <person name="Spannagl M."/>
            <person name="Pfeifer M."/>
            <person name="Jakobsen K.S."/>
            <person name="Wulff B.B."/>
            <person name="Steuernagel B."/>
            <person name="Mayer K.F."/>
            <person name="Olsen O.A."/>
        </authorList>
    </citation>
    <scope>NUCLEOTIDE SEQUENCE [LARGE SCALE GENOMIC DNA]</scope>
    <source>
        <strain evidence="7">cv. AL8/78</strain>
    </source>
</reference>
<keyword evidence="7" id="KW-1185">Reference proteome</keyword>
<feature type="domain" description="FLZ-type" evidence="5">
    <location>
        <begin position="91"/>
        <end position="135"/>
    </location>
</feature>
<organism evidence="6 7">
    <name type="scientific">Aegilops tauschii subsp. strangulata</name>
    <name type="common">Goatgrass</name>
    <dbReference type="NCBI Taxonomy" id="200361"/>
    <lineage>
        <taxon>Eukaryota</taxon>
        <taxon>Viridiplantae</taxon>
        <taxon>Streptophyta</taxon>
        <taxon>Embryophyta</taxon>
        <taxon>Tracheophyta</taxon>
        <taxon>Spermatophyta</taxon>
        <taxon>Magnoliopsida</taxon>
        <taxon>Liliopsida</taxon>
        <taxon>Poales</taxon>
        <taxon>Poaceae</taxon>
        <taxon>BOP clade</taxon>
        <taxon>Pooideae</taxon>
        <taxon>Triticodae</taxon>
        <taxon>Triticeae</taxon>
        <taxon>Triticinae</taxon>
        <taxon>Aegilops</taxon>
    </lineage>
</organism>
<name>A0A453CXS0_AEGTS</name>
<reference evidence="6" key="5">
    <citation type="journal article" date="2021" name="G3 (Bethesda)">
        <title>Aegilops tauschii genome assembly Aet v5.0 features greater sequence contiguity and improved annotation.</title>
        <authorList>
            <person name="Wang L."/>
            <person name="Zhu T."/>
            <person name="Rodriguez J.C."/>
            <person name="Deal K.R."/>
            <person name="Dubcovsky J."/>
            <person name="McGuire P.E."/>
            <person name="Lux T."/>
            <person name="Spannagl M."/>
            <person name="Mayer K.F.X."/>
            <person name="Baldrich P."/>
            <person name="Meyers B.C."/>
            <person name="Huo N."/>
            <person name="Gu Y.Q."/>
            <person name="Zhou H."/>
            <person name="Devos K.M."/>
            <person name="Bennetzen J.L."/>
            <person name="Unver T."/>
            <person name="Budak H."/>
            <person name="Gulick P.J."/>
            <person name="Galiba G."/>
            <person name="Kalapos B."/>
            <person name="Nelson D.R."/>
            <person name="Li P."/>
            <person name="You F.M."/>
            <person name="Luo M.C."/>
            <person name="Dvorak J."/>
        </authorList>
    </citation>
    <scope>NUCLEOTIDE SEQUENCE [LARGE SCALE GENOMIC DNA]</scope>
    <source>
        <strain evidence="6">cv. AL8/78</strain>
    </source>
</reference>